<accession>A0A2V3WJ13</accession>
<dbReference type="Pfam" id="PF02120">
    <property type="entry name" value="Flg_hook"/>
    <property type="match status" value="1"/>
</dbReference>
<feature type="domain" description="Flagellar hook-length control protein-like C-terminal" evidence="2">
    <location>
        <begin position="306"/>
        <end position="368"/>
    </location>
</feature>
<gene>
    <name evidence="3" type="ORF">DES38_102109</name>
</gene>
<protein>
    <submittedName>
        <fullName evidence="3">Flagellar hook-length control protein FliK</fullName>
    </submittedName>
</protein>
<dbReference type="Proteomes" id="UP000247922">
    <property type="component" value="Unassembled WGS sequence"/>
</dbReference>
<organism evidence="3 4">
    <name type="scientific">Streptohalobacillus salinus</name>
    <dbReference type="NCBI Taxonomy" id="621096"/>
    <lineage>
        <taxon>Bacteria</taxon>
        <taxon>Bacillati</taxon>
        <taxon>Bacillota</taxon>
        <taxon>Bacilli</taxon>
        <taxon>Bacillales</taxon>
        <taxon>Bacillaceae</taxon>
        <taxon>Streptohalobacillus</taxon>
    </lineage>
</organism>
<dbReference type="AlphaFoldDB" id="A0A2V3WJ13"/>
<dbReference type="EMBL" id="QJJR01000002">
    <property type="protein sequence ID" value="PXW92528.1"/>
    <property type="molecule type" value="Genomic_DNA"/>
</dbReference>
<sequence length="421" mass="46197">MQGLFMMSNQVNMPSIRKNVLGMSNANKEMPTGFNQLLSSVVSGADTDQELAPLSNHLKGNQDVSADTELAALLAELKEAVGNSTDSEDLLTQLEEMLAKDTGEVDESLLLLADQLQALLNNEAESNPLAMALKQVAMIQFPVTTQTNSRESVDASVQAKVNQAVENLNTDSVDMKALLATLKELSTLSKSQVNQVFNEQNQSKGVDMLKQLLANFEAKQKLASQGYRSEGKVTTTDVSKWLTSFTNSNVTVESSGFGQAFMQRQSNHQLEQFTVHTSGNSEQLNQDLVQAFEKVMAKSIFGKTLAGNMQLKMQLTPHNLGQINVELTEVNGEMMVKLIATTDAAKEALEANMKELRHMFSPHNVVVEKEAAAVVPTTVESQSTELEQEDQMSDQENTDEQQDGDTETTLNFEDVLLNERV</sequence>
<comment type="caution">
    <text evidence="3">The sequence shown here is derived from an EMBL/GenBank/DDBJ whole genome shotgun (WGS) entry which is preliminary data.</text>
</comment>
<dbReference type="RefSeq" id="WP_110250409.1">
    <property type="nucleotide sequence ID" value="NZ_QJJR01000002.1"/>
</dbReference>
<evidence type="ECO:0000313" key="4">
    <source>
        <dbReference type="Proteomes" id="UP000247922"/>
    </source>
</evidence>
<proteinExistence type="predicted"/>
<dbReference type="Gene3D" id="3.30.750.140">
    <property type="match status" value="1"/>
</dbReference>
<evidence type="ECO:0000313" key="3">
    <source>
        <dbReference type="EMBL" id="PXW92528.1"/>
    </source>
</evidence>
<name>A0A2V3WJ13_9BACI</name>
<dbReference type="OrthoDB" id="2968951at2"/>
<feature type="region of interest" description="Disordered" evidence="1">
    <location>
        <begin position="377"/>
        <end position="414"/>
    </location>
</feature>
<feature type="compositionally biased region" description="Acidic residues" evidence="1">
    <location>
        <begin position="386"/>
        <end position="406"/>
    </location>
</feature>
<keyword evidence="3" id="KW-0282">Flagellum</keyword>
<dbReference type="InterPro" id="IPR021136">
    <property type="entry name" value="Flagellar_hook_control-like_C"/>
</dbReference>
<evidence type="ECO:0000259" key="2">
    <source>
        <dbReference type="Pfam" id="PF02120"/>
    </source>
</evidence>
<dbReference type="CDD" id="cd17470">
    <property type="entry name" value="T3SS_Flik_C"/>
    <property type="match status" value="1"/>
</dbReference>
<reference evidence="3 4" key="1">
    <citation type="submission" date="2018-05" db="EMBL/GenBank/DDBJ databases">
        <title>Genomic Encyclopedia of Type Strains, Phase IV (KMG-IV): sequencing the most valuable type-strain genomes for metagenomic binning, comparative biology and taxonomic classification.</title>
        <authorList>
            <person name="Goeker M."/>
        </authorList>
    </citation>
    <scope>NUCLEOTIDE SEQUENCE [LARGE SCALE GENOMIC DNA]</scope>
    <source>
        <strain evidence="3 4">DSM 22440</strain>
    </source>
</reference>
<dbReference type="InterPro" id="IPR038610">
    <property type="entry name" value="FliK-like_C_sf"/>
</dbReference>
<evidence type="ECO:0000256" key="1">
    <source>
        <dbReference type="SAM" id="MobiDB-lite"/>
    </source>
</evidence>
<keyword evidence="4" id="KW-1185">Reference proteome</keyword>
<keyword evidence="3" id="KW-0966">Cell projection</keyword>
<keyword evidence="3" id="KW-0969">Cilium</keyword>